<dbReference type="EMBL" id="CAJNOR010001868">
    <property type="protein sequence ID" value="CAF1212284.1"/>
    <property type="molecule type" value="Genomic_DNA"/>
</dbReference>
<keyword evidence="3" id="KW-1185">Reference proteome</keyword>
<evidence type="ECO:0000256" key="1">
    <source>
        <dbReference type="SAM" id="SignalP"/>
    </source>
</evidence>
<proteinExistence type="predicted"/>
<comment type="caution">
    <text evidence="2">The sequence shown here is derived from an EMBL/GenBank/DDBJ whole genome shotgun (WGS) entry which is preliminary data.</text>
</comment>
<gene>
    <name evidence="2" type="ORF">XAT740_LOCUS24257</name>
</gene>
<organism evidence="2 3">
    <name type="scientific">Adineta ricciae</name>
    <name type="common">Rotifer</name>
    <dbReference type="NCBI Taxonomy" id="249248"/>
    <lineage>
        <taxon>Eukaryota</taxon>
        <taxon>Metazoa</taxon>
        <taxon>Spiralia</taxon>
        <taxon>Gnathifera</taxon>
        <taxon>Rotifera</taxon>
        <taxon>Eurotatoria</taxon>
        <taxon>Bdelloidea</taxon>
        <taxon>Adinetida</taxon>
        <taxon>Adinetidae</taxon>
        <taxon>Adineta</taxon>
    </lineage>
</organism>
<protein>
    <recommendedName>
        <fullName evidence="4">Secreted protein</fullName>
    </recommendedName>
</protein>
<name>A0A814X6W8_ADIRI</name>
<accession>A0A814X6W8</accession>
<evidence type="ECO:0008006" key="4">
    <source>
        <dbReference type="Google" id="ProtNLM"/>
    </source>
</evidence>
<feature type="chain" id="PRO_5032859010" description="Secreted protein" evidence="1">
    <location>
        <begin position="20"/>
        <end position="310"/>
    </location>
</feature>
<keyword evidence="1" id="KW-0732">Signal</keyword>
<dbReference type="Proteomes" id="UP000663828">
    <property type="component" value="Unassembled WGS sequence"/>
</dbReference>
<reference evidence="2" key="1">
    <citation type="submission" date="2021-02" db="EMBL/GenBank/DDBJ databases">
        <authorList>
            <person name="Nowell W R."/>
        </authorList>
    </citation>
    <scope>NUCLEOTIDE SEQUENCE</scope>
</reference>
<evidence type="ECO:0000313" key="2">
    <source>
        <dbReference type="EMBL" id="CAF1212284.1"/>
    </source>
</evidence>
<dbReference type="AlphaFoldDB" id="A0A814X6W8"/>
<evidence type="ECO:0000313" key="3">
    <source>
        <dbReference type="Proteomes" id="UP000663828"/>
    </source>
</evidence>
<sequence length="310" mass="32723">MHSQLVIVLLVGLAASSYALDLSHADKRSPVDEPRLFNLLTDFYATVVYPPLNHVVTNLALLGAQLLAGISENGIPAPGGRTVHPSDAQLRGFFDDLWNNALRPQLESTLSSVSLMAAQVLAGLGTNGVNLGKRDLTEAEMRGFLDSLTDAFSSVFTNVLQQPLENALSSGALMLAQVLAGMGTNGVSLGKRDLSELAGRTDELRGFFDSLGQGLLNGLQSVWTNVLQNPLEQALQSSALMAAQVLAGLGTNGVSLGKREARGVFSDLFAHASNLVQTQVKPIVENALSNTALHLAGVLANFSQNGIGRR</sequence>
<feature type="signal peptide" evidence="1">
    <location>
        <begin position="1"/>
        <end position="19"/>
    </location>
</feature>